<dbReference type="InterPro" id="IPR040053">
    <property type="entry name" value="JOSD1/2"/>
</dbReference>
<evidence type="ECO:0000259" key="7">
    <source>
        <dbReference type="PROSITE" id="PS50957"/>
    </source>
</evidence>
<feature type="active site" evidence="6">
    <location>
        <position position="31"/>
    </location>
</feature>
<evidence type="ECO:0000256" key="6">
    <source>
        <dbReference type="PROSITE-ProRule" id="PRU00331"/>
    </source>
</evidence>
<evidence type="ECO:0000313" key="8">
    <source>
        <dbReference type="EMBL" id="CAK9219479.1"/>
    </source>
</evidence>
<feature type="active site" evidence="6">
    <location>
        <position position="164"/>
    </location>
</feature>
<dbReference type="SMART" id="SM01246">
    <property type="entry name" value="Josephin"/>
    <property type="match status" value="1"/>
</dbReference>
<accession>A0ABP0UEB3</accession>
<evidence type="ECO:0000256" key="1">
    <source>
        <dbReference type="ARBA" id="ARBA00000707"/>
    </source>
</evidence>
<evidence type="ECO:0000256" key="2">
    <source>
        <dbReference type="ARBA" id="ARBA00012759"/>
    </source>
</evidence>
<keyword evidence="9" id="KW-1185">Reference proteome</keyword>
<organism evidence="8 9">
    <name type="scientific">Sphagnum troendelagicum</name>
    <dbReference type="NCBI Taxonomy" id="128251"/>
    <lineage>
        <taxon>Eukaryota</taxon>
        <taxon>Viridiplantae</taxon>
        <taxon>Streptophyta</taxon>
        <taxon>Embryophyta</taxon>
        <taxon>Bryophyta</taxon>
        <taxon>Sphagnophytina</taxon>
        <taxon>Sphagnopsida</taxon>
        <taxon>Sphagnales</taxon>
        <taxon>Sphagnaceae</taxon>
        <taxon>Sphagnum</taxon>
    </lineage>
</organism>
<comment type="catalytic activity">
    <reaction evidence="1">
        <text>Thiol-dependent hydrolysis of ester, thioester, amide, peptide and isopeptide bonds formed by the C-terminal Gly of ubiquitin (a 76-residue protein attached to proteins as an intracellular targeting signal).</text>
        <dbReference type="EC" id="3.4.19.12"/>
    </reaction>
</comment>
<evidence type="ECO:0000313" key="9">
    <source>
        <dbReference type="Proteomes" id="UP001497512"/>
    </source>
</evidence>
<dbReference type="PROSITE" id="PS50957">
    <property type="entry name" value="JOSEPHIN"/>
    <property type="match status" value="1"/>
</dbReference>
<evidence type="ECO:0000256" key="5">
    <source>
        <dbReference type="ARBA" id="ARBA00022801"/>
    </source>
</evidence>
<dbReference type="EMBL" id="OZ019895">
    <property type="protein sequence ID" value="CAK9219479.1"/>
    <property type="molecule type" value="Genomic_DNA"/>
</dbReference>
<keyword evidence="5 6" id="KW-0378">Hydrolase</keyword>
<feature type="domain" description="Josephin" evidence="7">
    <location>
        <begin position="18"/>
        <end position="227"/>
    </location>
</feature>
<dbReference type="EC" id="3.4.19.12" evidence="2"/>
<dbReference type="Gene3D" id="3.90.70.40">
    <property type="match status" value="1"/>
</dbReference>
<dbReference type="PANTHER" id="PTHR13291">
    <property type="entry name" value="JOSEPHIN 1, 2"/>
    <property type="match status" value="1"/>
</dbReference>
<proteinExistence type="predicted"/>
<sequence length="228" mass="25868">MSSDNALKEEEKEQEEKVIVVYHERQCLQFCLLHALNNLLQGEMRFTRKELDSIADSLTLVGDGTTSQGTTQPWTMTTTRTMEVLNPLSLIFKPHRNAVSGNYDANVLIAALATRSKQVTWFDRRKDIRSLNLATSYGDDGRLLLGMIVNFWSPKLLGLWQSRHWVAIRKIQGTWYNLDSDNAAPLAFTDGEDAIYHYLSTVISNKGEIMLVTNDETSIFRPPNNTSI</sequence>
<dbReference type="PANTHER" id="PTHR13291:SF0">
    <property type="entry name" value="JOSEPHIN-LIKE PROTEIN"/>
    <property type="match status" value="1"/>
</dbReference>
<dbReference type="InterPro" id="IPR006155">
    <property type="entry name" value="Josephin"/>
</dbReference>
<protein>
    <recommendedName>
        <fullName evidence="2">ubiquitinyl hydrolase 1</fullName>
        <ecNumber evidence="2">3.4.19.12</ecNumber>
    </recommendedName>
</protein>
<dbReference type="Pfam" id="PF02099">
    <property type="entry name" value="Josephin"/>
    <property type="match status" value="1"/>
</dbReference>
<name>A0ABP0UEB3_9BRYO</name>
<dbReference type="Proteomes" id="UP001497512">
    <property type="component" value="Chromosome 3"/>
</dbReference>
<evidence type="ECO:0000256" key="3">
    <source>
        <dbReference type="ARBA" id="ARBA00022670"/>
    </source>
</evidence>
<evidence type="ECO:0000256" key="4">
    <source>
        <dbReference type="ARBA" id="ARBA00022786"/>
    </source>
</evidence>
<gene>
    <name evidence="8" type="ORF">CSSPTR1EN2_LOCUS14548</name>
</gene>
<keyword evidence="4" id="KW-0833">Ubl conjugation pathway</keyword>
<reference evidence="8" key="1">
    <citation type="submission" date="2024-02" db="EMBL/GenBank/DDBJ databases">
        <authorList>
            <consortium name="ELIXIR-Norway"/>
            <consortium name="Elixir Norway"/>
        </authorList>
    </citation>
    <scope>NUCLEOTIDE SEQUENCE</scope>
</reference>
<feature type="active site" evidence="6">
    <location>
        <position position="179"/>
    </location>
</feature>
<keyword evidence="3" id="KW-0645">Protease</keyword>